<evidence type="ECO:0000256" key="3">
    <source>
        <dbReference type="ARBA" id="ARBA00023125"/>
    </source>
</evidence>
<dbReference type="InterPro" id="IPR001647">
    <property type="entry name" value="HTH_TetR"/>
</dbReference>
<evidence type="ECO:0000256" key="1">
    <source>
        <dbReference type="ARBA" id="ARBA00022491"/>
    </source>
</evidence>
<keyword evidence="2" id="KW-0805">Transcription regulation</keyword>
<dbReference type="InterPro" id="IPR050109">
    <property type="entry name" value="HTH-type_TetR-like_transc_reg"/>
</dbReference>
<comment type="caution">
    <text evidence="7">The sequence shown here is derived from an EMBL/GenBank/DDBJ whole genome shotgun (WGS) entry which is preliminary data.</text>
</comment>
<keyword evidence="3 5" id="KW-0238">DNA-binding</keyword>
<evidence type="ECO:0000256" key="4">
    <source>
        <dbReference type="ARBA" id="ARBA00023163"/>
    </source>
</evidence>
<keyword evidence="8" id="KW-1185">Reference proteome</keyword>
<dbReference type="Gene3D" id="1.10.357.10">
    <property type="entry name" value="Tetracycline Repressor, domain 2"/>
    <property type="match status" value="1"/>
</dbReference>
<sequence>MPKKVDHQERRELIAAALMRVVADQGLEAVSLRQVAAEAGVTGGMVQHYFPNKDAMMDFAMAAASSRYEQRIGAATAELGEAPSPVQSAETILGCLLPADEQGRRDARVALAFMSYSAVRKSASESLAADNTGMQGVIADLLRSAQASGMAPEDRDPEAVGVALMALTDGLSIHIISAGLSHQTAAQILRSEVRRAFGEA</sequence>
<dbReference type="PANTHER" id="PTHR30055:SF238">
    <property type="entry name" value="MYCOFACTOCIN BIOSYNTHESIS TRANSCRIPTIONAL REGULATOR MFTR-RELATED"/>
    <property type="match status" value="1"/>
</dbReference>
<dbReference type="SUPFAM" id="SSF46689">
    <property type="entry name" value="Homeodomain-like"/>
    <property type="match status" value="1"/>
</dbReference>
<protein>
    <submittedName>
        <fullName evidence="7">TetR family transcriptional regulator</fullName>
    </submittedName>
</protein>
<dbReference type="GO" id="GO:0003700">
    <property type="term" value="F:DNA-binding transcription factor activity"/>
    <property type="evidence" value="ECO:0007669"/>
    <property type="project" value="TreeGrafter"/>
</dbReference>
<organism evidence="7 8">
    <name type="scientific">Nesterenkonia sedimenti</name>
    <dbReference type="NCBI Taxonomy" id="1463632"/>
    <lineage>
        <taxon>Bacteria</taxon>
        <taxon>Bacillati</taxon>
        <taxon>Actinomycetota</taxon>
        <taxon>Actinomycetes</taxon>
        <taxon>Micrococcales</taxon>
        <taxon>Micrococcaceae</taxon>
        <taxon>Nesterenkonia</taxon>
    </lineage>
</organism>
<feature type="domain" description="HTH tetR-type" evidence="6">
    <location>
        <begin position="8"/>
        <end position="68"/>
    </location>
</feature>
<dbReference type="EMBL" id="JABAHY010000003">
    <property type="protein sequence ID" value="NLS09473.1"/>
    <property type="molecule type" value="Genomic_DNA"/>
</dbReference>
<evidence type="ECO:0000256" key="2">
    <source>
        <dbReference type="ARBA" id="ARBA00023015"/>
    </source>
</evidence>
<evidence type="ECO:0000313" key="8">
    <source>
        <dbReference type="Proteomes" id="UP000523139"/>
    </source>
</evidence>
<dbReference type="GO" id="GO:0000976">
    <property type="term" value="F:transcription cis-regulatory region binding"/>
    <property type="evidence" value="ECO:0007669"/>
    <property type="project" value="TreeGrafter"/>
</dbReference>
<dbReference type="RefSeq" id="WP_168886966.1">
    <property type="nucleotide sequence ID" value="NZ_JABAHY010000003.1"/>
</dbReference>
<evidence type="ECO:0000256" key="5">
    <source>
        <dbReference type="PROSITE-ProRule" id="PRU00335"/>
    </source>
</evidence>
<accession>A0A7X8YDB1</accession>
<reference evidence="7 8" key="1">
    <citation type="submission" date="2020-04" db="EMBL/GenBank/DDBJ databases">
        <title>Nesterenkonia sp. nov., isolated from marine sediment.</title>
        <authorList>
            <person name="Zhang G."/>
        </authorList>
    </citation>
    <scope>NUCLEOTIDE SEQUENCE [LARGE SCALE GENOMIC DNA]</scope>
    <source>
        <strain evidence="7 8">MY13</strain>
    </source>
</reference>
<dbReference type="Pfam" id="PF13977">
    <property type="entry name" value="TetR_C_6"/>
    <property type="match status" value="1"/>
</dbReference>
<dbReference type="InterPro" id="IPR009057">
    <property type="entry name" value="Homeodomain-like_sf"/>
</dbReference>
<dbReference type="InterPro" id="IPR036271">
    <property type="entry name" value="Tet_transcr_reg_TetR-rel_C_sf"/>
</dbReference>
<evidence type="ECO:0000259" key="6">
    <source>
        <dbReference type="PROSITE" id="PS50977"/>
    </source>
</evidence>
<evidence type="ECO:0000313" key="7">
    <source>
        <dbReference type="EMBL" id="NLS09473.1"/>
    </source>
</evidence>
<gene>
    <name evidence="7" type="ORF">HGQ17_05515</name>
</gene>
<dbReference type="Proteomes" id="UP000523139">
    <property type="component" value="Unassembled WGS sequence"/>
</dbReference>
<dbReference type="InterPro" id="IPR039538">
    <property type="entry name" value="BetI_C"/>
</dbReference>
<keyword evidence="1" id="KW-0678">Repressor</keyword>
<dbReference type="Pfam" id="PF00440">
    <property type="entry name" value="TetR_N"/>
    <property type="match status" value="1"/>
</dbReference>
<name>A0A7X8YDB1_9MICC</name>
<proteinExistence type="predicted"/>
<dbReference type="SUPFAM" id="SSF48498">
    <property type="entry name" value="Tetracyclin repressor-like, C-terminal domain"/>
    <property type="match status" value="1"/>
</dbReference>
<dbReference type="AlphaFoldDB" id="A0A7X8YDB1"/>
<dbReference type="PANTHER" id="PTHR30055">
    <property type="entry name" value="HTH-TYPE TRANSCRIPTIONAL REGULATOR RUTR"/>
    <property type="match status" value="1"/>
</dbReference>
<dbReference type="PROSITE" id="PS50977">
    <property type="entry name" value="HTH_TETR_2"/>
    <property type="match status" value="1"/>
</dbReference>
<feature type="DNA-binding region" description="H-T-H motif" evidence="5">
    <location>
        <begin position="31"/>
        <end position="50"/>
    </location>
</feature>
<keyword evidence="4" id="KW-0804">Transcription</keyword>